<dbReference type="VEuPathDB" id="FungiDB:AN2881"/>
<dbReference type="HOGENOM" id="CLU_025462_2_0_1"/>
<proteinExistence type="predicted"/>
<evidence type="ECO:0000313" key="3">
    <source>
        <dbReference type="EMBL" id="CBF83819.1"/>
    </source>
</evidence>
<organism evidence="3 4">
    <name type="scientific">Emericella nidulans (strain FGSC A4 / ATCC 38163 / CBS 112.46 / NRRL 194 / M139)</name>
    <name type="common">Aspergillus nidulans</name>
    <dbReference type="NCBI Taxonomy" id="227321"/>
    <lineage>
        <taxon>Eukaryota</taxon>
        <taxon>Fungi</taxon>
        <taxon>Dikarya</taxon>
        <taxon>Ascomycota</taxon>
        <taxon>Pezizomycotina</taxon>
        <taxon>Eurotiomycetes</taxon>
        <taxon>Eurotiomycetidae</taxon>
        <taxon>Eurotiales</taxon>
        <taxon>Aspergillaceae</taxon>
        <taxon>Aspergillus</taxon>
        <taxon>Aspergillus subgen. Nidulantes</taxon>
    </lineage>
</organism>
<evidence type="ECO:0000256" key="1">
    <source>
        <dbReference type="SAM" id="MobiDB-lite"/>
    </source>
</evidence>
<dbReference type="InterPro" id="IPR021848">
    <property type="entry name" value="HODM_asu-like"/>
</dbReference>
<dbReference type="OMA" id="TYRYPIQ"/>
<name>C8VJA2_EMENI</name>
<protein>
    <submittedName>
        <fullName evidence="3">Uncharacterized protein</fullName>
    </submittedName>
</protein>
<dbReference type="RefSeq" id="XP_050468512.1">
    <property type="nucleotide sequence ID" value="XM_050612604.1"/>
</dbReference>
<reference evidence="4" key="1">
    <citation type="journal article" date="2005" name="Nature">
        <title>Sequencing of Aspergillus nidulans and comparative analysis with A. fumigatus and A. oryzae.</title>
        <authorList>
            <person name="Galagan J.E."/>
            <person name="Calvo S.E."/>
            <person name="Cuomo C."/>
            <person name="Ma L.J."/>
            <person name="Wortman J.R."/>
            <person name="Batzoglou S."/>
            <person name="Lee S.I."/>
            <person name="Basturkmen M."/>
            <person name="Spevak C.C."/>
            <person name="Clutterbuck J."/>
            <person name="Kapitonov V."/>
            <person name="Jurka J."/>
            <person name="Scazzocchio C."/>
            <person name="Farman M."/>
            <person name="Butler J."/>
            <person name="Purcell S."/>
            <person name="Harris S."/>
            <person name="Braus G.H."/>
            <person name="Draht O."/>
            <person name="Busch S."/>
            <person name="D'Enfert C."/>
            <person name="Bouchier C."/>
            <person name="Goldman G.H."/>
            <person name="Bell-Pedersen D."/>
            <person name="Griffiths-Jones S."/>
            <person name="Doonan J.H."/>
            <person name="Yu J."/>
            <person name="Vienken K."/>
            <person name="Pain A."/>
            <person name="Freitag M."/>
            <person name="Selker E.U."/>
            <person name="Archer D.B."/>
            <person name="Penalva M.A."/>
            <person name="Oakley B.R."/>
            <person name="Momany M."/>
            <person name="Tanaka T."/>
            <person name="Kumagai T."/>
            <person name="Asai K."/>
            <person name="Machida M."/>
            <person name="Nierman W.C."/>
            <person name="Denning D.W."/>
            <person name="Caddick M."/>
            <person name="Hynes M."/>
            <person name="Paoletti M."/>
            <person name="Fischer R."/>
            <person name="Miller B."/>
            <person name="Dyer P."/>
            <person name="Sachs M.S."/>
            <person name="Osmani S.A."/>
            <person name="Birren B.W."/>
        </authorList>
    </citation>
    <scope>NUCLEOTIDE SEQUENCE [LARGE SCALE GENOMIC DNA]</scope>
    <source>
        <strain evidence="4">FGSC A4 / ATCC 38163 / CBS 112.46 / NRRL 194 / M139</strain>
    </source>
</reference>
<keyword evidence="2" id="KW-0812">Transmembrane</keyword>
<dbReference type="KEGG" id="ani:ANIA_02881"/>
<sequence>MPTLDFVLARTPLVAFLTIFICFFVIYIRRKPNASRNHGVESPSPYPGKEAKQSRFGYPPVTPLPSFNWETTEPLVFRPFKPKFHLTMAITHLDLSDLIPMDKTYLSRLSLREKLLAEHPDVVRGVNIHTQNPTKNEKIREALCEWYAYVMGTYLPERYPTMFRLVDHLGTGNVKSEKMRKMMIESLVTGLKAPVDPEDLMRFCPTNIEDEDDTARTKTQLLYLLDTLGSWIDEDFLILLPSPVPPPSFEDHSSESDPELKSQYHLEAYTTYYPAGFDTRKKLSLSLSAIHAPLPGYKQKLSKSMDRFFERLEVGKAVVRVNWSIMPKGTGLFAAFGGLHNHSPNAERGNEKVEKLHPESFDGEDTFLRCERQTLHRLPNSKALLFAFHTYTYPLKDVKEEGLGEELAIAIDGLKEGSVPEIHEYKNGPYWGEAVKAFLRS</sequence>
<keyword evidence="2" id="KW-1133">Transmembrane helix</keyword>
<keyword evidence="4" id="KW-1185">Reference proteome</keyword>
<accession>C8VJA2</accession>
<dbReference type="eggNOG" id="ENOG502RZ1N">
    <property type="taxonomic scope" value="Eukaryota"/>
</dbReference>
<dbReference type="Pfam" id="PF11927">
    <property type="entry name" value="HODM_asu-like"/>
    <property type="match status" value="1"/>
</dbReference>
<reference evidence="4" key="2">
    <citation type="journal article" date="2009" name="Fungal Genet. Biol.">
        <title>The 2008 update of the Aspergillus nidulans genome annotation: a community effort.</title>
        <authorList>
            <person name="Wortman J.R."/>
            <person name="Gilsenan J.M."/>
            <person name="Joardar V."/>
            <person name="Deegan J."/>
            <person name="Clutterbuck J."/>
            <person name="Andersen M.R."/>
            <person name="Archer D."/>
            <person name="Bencina M."/>
            <person name="Braus G."/>
            <person name="Coutinho P."/>
            <person name="von Dohren H."/>
            <person name="Doonan J."/>
            <person name="Driessen A.J."/>
            <person name="Durek P."/>
            <person name="Espeso E."/>
            <person name="Fekete E."/>
            <person name="Flipphi M."/>
            <person name="Estrada C.G."/>
            <person name="Geysens S."/>
            <person name="Goldman G."/>
            <person name="de Groot P.W."/>
            <person name="Hansen K."/>
            <person name="Harris S.D."/>
            <person name="Heinekamp T."/>
            <person name="Helmstaedt K."/>
            <person name="Henrissat B."/>
            <person name="Hofmann G."/>
            <person name="Homan T."/>
            <person name="Horio T."/>
            <person name="Horiuchi H."/>
            <person name="James S."/>
            <person name="Jones M."/>
            <person name="Karaffa L."/>
            <person name="Karanyi Z."/>
            <person name="Kato M."/>
            <person name="Keller N."/>
            <person name="Kelly D.E."/>
            <person name="Kiel J.A."/>
            <person name="Kim J.M."/>
            <person name="van der Klei I.J."/>
            <person name="Klis F.M."/>
            <person name="Kovalchuk A."/>
            <person name="Krasevec N."/>
            <person name="Kubicek C.P."/>
            <person name="Liu B."/>
            <person name="Maccabe A."/>
            <person name="Meyer V."/>
            <person name="Mirabito P."/>
            <person name="Miskei M."/>
            <person name="Mos M."/>
            <person name="Mullins J."/>
            <person name="Nelson D.R."/>
            <person name="Nielsen J."/>
            <person name="Oakley B.R."/>
            <person name="Osmani S.A."/>
            <person name="Pakula T."/>
            <person name="Paszewski A."/>
            <person name="Paulsen I."/>
            <person name="Pilsyk S."/>
            <person name="Pocsi I."/>
            <person name="Punt P.J."/>
            <person name="Ram A.F."/>
            <person name="Ren Q."/>
            <person name="Robellet X."/>
            <person name="Robson G."/>
            <person name="Seiboth B."/>
            <person name="van Solingen P."/>
            <person name="Specht T."/>
            <person name="Sun J."/>
            <person name="Taheri-Talesh N."/>
            <person name="Takeshita N."/>
            <person name="Ussery D."/>
            <person name="vanKuyk P.A."/>
            <person name="Visser H."/>
            <person name="van de Vondervoort P.J."/>
            <person name="de Vries R.P."/>
            <person name="Walton J."/>
            <person name="Xiang X."/>
            <person name="Xiong Y."/>
            <person name="Zeng A.P."/>
            <person name="Brandt B.W."/>
            <person name="Cornell M.J."/>
            <person name="van den Hondel C.A."/>
            <person name="Visser J."/>
            <person name="Oliver S.G."/>
            <person name="Turner G."/>
        </authorList>
    </citation>
    <scope>GENOME REANNOTATION</scope>
    <source>
        <strain evidence="4">FGSC A4 / ATCC 38163 / CBS 112.46 / NRRL 194 / M139</strain>
    </source>
</reference>
<keyword evidence="2" id="KW-0472">Membrane</keyword>
<dbReference type="GeneID" id="2874087"/>
<gene>
    <name evidence="3" type="ORF">ANIA_02881</name>
</gene>
<evidence type="ECO:0000313" key="4">
    <source>
        <dbReference type="Proteomes" id="UP000000560"/>
    </source>
</evidence>
<dbReference type="EMBL" id="BN001306">
    <property type="protein sequence ID" value="CBF83819.1"/>
    <property type="molecule type" value="Genomic_DNA"/>
</dbReference>
<dbReference type="InParanoid" id="C8VJA2"/>
<dbReference type="OrthoDB" id="5043642at2759"/>
<feature type="transmembrane region" description="Helical" evidence="2">
    <location>
        <begin position="6"/>
        <end position="28"/>
    </location>
</feature>
<feature type="region of interest" description="Disordered" evidence="1">
    <location>
        <begin position="35"/>
        <end position="54"/>
    </location>
</feature>
<evidence type="ECO:0000256" key="2">
    <source>
        <dbReference type="SAM" id="Phobius"/>
    </source>
</evidence>
<dbReference type="Proteomes" id="UP000000560">
    <property type="component" value="Chromosome VI"/>
</dbReference>
<dbReference type="AlphaFoldDB" id="C8VJA2"/>